<dbReference type="Gene3D" id="3.40.1280.10">
    <property type="match status" value="1"/>
</dbReference>
<feature type="binding site" evidence="7">
    <location>
        <position position="143"/>
    </location>
    <ligand>
        <name>S-adenosyl-L-methionine</name>
        <dbReference type="ChEBI" id="CHEBI:59789"/>
    </ligand>
</feature>
<name>A0A6S6TXS1_9BACT</name>
<dbReference type="InterPro" id="IPR033671">
    <property type="entry name" value="TrmH"/>
</dbReference>
<evidence type="ECO:0000259" key="8">
    <source>
        <dbReference type="Pfam" id="PF00588"/>
    </source>
</evidence>
<dbReference type="GO" id="GO:0141100">
    <property type="term" value="F:tRNA (guanine(18)-2'-O)-methyltransferase activity"/>
    <property type="evidence" value="ECO:0007669"/>
    <property type="project" value="UniProtKB-UniRule"/>
</dbReference>
<dbReference type="GO" id="GO:0002938">
    <property type="term" value="P:tRNA guanine ribose methylation"/>
    <property type="evidence" value="ECO:0007669"/>
    <property type="project" value="UniProtKB-UniRule"/>
</dbReference>
<keyword evidence="3 7" id="KW-0808">Transferase</keyword>
<sequence>MLNDKRIERIEAVLNKKQSTLQVFLDNVDSSQNLSAIIRSCDSVGVLNFYYSNEVDKDVKIHKTITQGSHHWLYRERVDLANKVDFLKEKQKEGFQVVVTHLSEKSVSYRKVDYTEKTVIVMGNEKDGISDEVLELADEVVIIPMQGMAQSLNVSVATALILYEAERQLDGASRYDRPQLSLEQIEEIKFEWVHRDLISRRSKGTIFTGRKKRSRRENC</sequence>
<keyword evidence="2 7" id="KW-0489">Methyltransferase</keyword>
<dbReference type="SUPFAM" id="SSF75217">
    <property type="entry name" value="alpha/beta knot"/>
    <property type="match status" value="1"/>
</dbReference>
<gene>
    <name evidence="7" type="primary">trmH</name>
    <name evidence="9" type="ORF">HELGO_WM52285</name>
</gene>
<keyword evidence="1 7" id="KW-0820">tRNA-binding</keyword>
<protein>
    <recommendedName>
        <fullName evidence="7">tRNA (guanosine(18)-2'-O)-methyltransferase</fullName>
        <ecNumber evidence="7">2.1.1.34</ecNumber>
    </recommendedName>
    <alternativeName>
        <fullName evidence="7">tRNA [Gm18] methyltransferase</fullName>
    </alternativeName>
</protein>
<dbReference type="AlphaFoldDB" id="A0A6S6TXS1"/>
<keyword evidence="5 7" id="KW-0819">tRNA processing</keyword>
<dbReference type="EMBL" id="CACVAR010000307">
    <property type="protein sequence ID" value="CAA6819996.1"/>
    <property type="molecule type" value="Genomic_DNA"/>
</dbReference>
<evidence type="ECO:0000256" key="1">
    <source>
        <dbReference type="ARBA" id="ARBA00022555"/>
    </source>
</evidence>
<evidence type="ECO:0000256" key="6">
    <source>
        <dbReference type="ARBA" id="ARBA00022884"/>
    </source>
</evidence>
<evidence type="ECO:0000313" key="9">
    <source>
        <dbReference type="EMBL" id="CAA6819996.1"/>
    </source>
</evidence>
<comment type="similarity">
    <text evidence="7">Belongs to the class IV-like SAM-binding methyltransferase superfamily. RNA methyltransferase TrmH family.</text>
</comment>
<feature type="binding site" evidence="7">
    <location>
        <position position="100"/>
    </location>
    <ligand>
        <name>S-adenosyl-L-methionine</name>
        <dbReference type="ChEBI" id="CHEBI:59789"/>
    </ligand>
</feature>
<comment type="catalytic activity">
    <reaction evidence="7">
        <text>guanosine(18) in tRNA + S-adenosyl-L-methionine = 2'-O-methylguanosine(18) in tRNA + S-adenosyl-L-homocysteine + H(+)</text>
        <dbReference type="Rhea" id="RHEA:20077"/>
        <dbReference type="Rhea" id="RHEA-COMP:10190"/>
        <dbReference type="Rhea" id="RHEA-COMP:10192"/>
        <dbReference type="ChEBI" id="CHEBI:15378"/>
        <dbReference type="ChEBI" id="CHEBI:57856"/>
        <dbReference type="ChEBI" id="CHEBI:59789"/>
        <dbReference type="ChEBI" id="CHEBI:74269"/>
        <dbReference type="ChEBI" id="CHEBI:74445"/>
        <dbReference type="EC" id="2.1.1.34"/>
    </reaction>
</comment>
<keyword evidence="6 7" id="KW-0694">RNA-binding</keyword>
<accession>A0A6S6TXS1</accession>
<dbReference type="InterPro" id="IPR001537">
    <property type="entry name" value="SpoU_MeTrfase"/>
</dbReference>
<dbReference type="InterPro" id="IPR029028">
    <property type="entry name" value="Alpha/beta_knot_MTases"/>
</dbReference>
<dbReference type="PANTHER" id="PTHR43453">
    <property type="entry name" value="RRNA METHYLASE-LIKE"/>
    <property type="match status" value="1"/>
</dbReference>
<dbReference type="PANTHER" id="PTHR43453:SF1">
    <property type="entry name" value="TRNA_RRNA METHYLTRANSFERASE SPOU TYPE DOMAIN-CONTAINING PROTEIN"/>
    <property type="match status" value="1"/>
</dbReference>
<proteinExistence type="inferred from homology"/>
<feature type="binding site" evidence="7">
    <location>
        <position position="152"/>
    </location>
    <ligand>
        <name>S-adenosyl-L-methionine</name>
        <dbReference type="ChEBI" id="CHEBI:59789"/>
    </ligand>
</feature>
<evidence type="ECO:0000256" key="3">
    <source>
        <dbReference type="ARBA" id="ARBA00022679"/>
    </source>
</evidence>
<comment type="caution">
    <text evidence="7">Lacks conserved residue(s) required for the propagation of feature annotation.</text>
</comment>
<feature type="domain" description="tRNA/rRNA methyltransferase SpoU type" evidence="8">
    <location>
        <begin position="21"/>
        <end position="163"/>
    </location>
</feature>
<reference evidence="9" key="1">
    <citation type="submission" date="2020-01" db="EMBL/GenBank/DDBJ databases">
        <authorList>
            <person name="Meier V. D."/>
            <person name="Meier V D."/>
        </authorList>
    </citation>
    <scope>NUCLEOTIDE SEQUENCE</scope>
    <source>
        <strain evidence="9">HLG_WM_MAG_03</strain>
    </source>
</reference>
<evidence type="ECO:0000256" key="5">
    <source>
        <dbReference type="ARBA" id="ARBA00022694"/>
    </source>
</evidence>
<dbReference type="Pfam" id="PF00588">
    <property type="entry name" value="SpoU_methylase"/>
    <property type="match status" value="1"/>
</dbReference>
<evidence type="ECO:0000256" key="7">
    <source>
        <dbReference type="HAMAP-Rule" id="MF_02060"/>
    </source>
</evidence>
<dbReference type="CDD" id="cd18092">
    <property type="entry name" value="SpoU-like_TrmH"/>
    <property type="match status" value="1"/>
</dbReference>
<dbReference type="InterPro" id="IPR029026">
    <property type="entry name" value="tRNA_m1G_MTases_N"/>
</dbReference>
<dbReference type="HAMAP" id="MF_02060">
    <property type="entry name" value="tRNA_methyltr_TrmH"/>
    <property type="match status" value="1"/>
</dbReference>
<dbReference type="EC" id="2.1.1.34" evidence="7"/>
<organism evidence="9">
    <name type="scientific">uncultured Sulfurovum sp</name>
    <dbReference type="NCBI Taxonomy" id="269237"/>
    <lineage>
        <taxon>Bacteria</taxon>
        <taxon>Pseudomonadati</taxon>
        <taxon>Campylobacterota</taxon>
        <taxon>Epsilonproteobacteria</taxon>
        <taxon>Campylobacterales</taxon>
        <taxon>Sulfurovaceae</taxon>
        <taxon>Sulfurovum</taxon>
        <taxon>environmental samples</taxon>
    </lineage>
</organism>
<evidence type="ECO:0000256" key="4">
    <source>
        <dbReference type="ARBA" id="ARBA00022691"/>
    </source>
</evidence>
<evidence type="ECO:0000256" key="2">
    <source>
        <dbReference type="ARBA" id="ARBA00022603"/>
    </source>
</evidence>
<keyword evidence="4 7" id="KW-0949">S-adenosyl-L-methionine</keyword>
<dbReference type="GO" id="GO:0000049">
    <property type="term" value="F:tRNA binding"/>
    <property type="evidence" value="ECO:0007669"/>
    <property type="project" value="UniProtKB-UniRule"/>
</dbReference>
<comment type="function">
    <text evidence="7">Catalyzes the 2'-O methylation of guanosine at position 18 in tRNA.</text>
</comment>